<protein>
    <submittedName>
        <fullName evidence="1">Uncharacterized protein</fullName>
    </submittedName>
</protein>
<proteinExistence type="predicted"/>
<dbReference type="EMBL" id="KE124777">
    <property type="protein sequence ID" value="EPB80644.1"/>
    <property type="molecule type" value="Genomic_DNA"/>
</dbReference>
<reference evidence="1 2" key="1">
    <citation type="submission" date="2013-05" db="EMBL/GenBank/DDBJ databases">
        <title>Draft genome of the parasitic nematode Anyclostoma ceylanicum.</title>
        <authorList>
            <person name="Mitreva M."/>
        </authorList>
    </citation>
    <scope>NUCLEOTIDE SEQUENCE [LARGE SCALE GENOMIC DNA]</scope>
</reference>
<dbReference type="Proteomes" id="UP000054495">
    <property type="component" value="Unassembled WGS sequence"/>
</dbReference>
<gene>
    <name evidence="1" type="ORF">ANCCEY_00212</name>
</gene>
<sequence>MMRSSLARMTFHGDESLEVQRRISDPVHVQTISVKMIPAEVLRRVDERQSINVLSPNVGDFWEDSGEEHVFRKFSGNKRNSHKTSVIREEVEAHLFPKAKCLVKADSDNVLLVRSFERLCDETSMVYNQMRTKLIVLSFNRL</sequence>
<dbReference type="AlphaFoldDB" id="A0A0D6M901"/>
<accession>A0A0D6M901</accession>
<keyword evidence="2" id="KW-1185">Reference proteome</keyword>
<evidence type="ECO:0000313" key="2">
    <source>
        <dbReference type="Proteomes" id="UP000054495"/>
    </source>
</evidence>
<organism evidence="1 2">
    <name type="scientific">Ancylostoma ceylanicum</name>
    <dbReference type="NCBI Taxonomy" id="53326"/>
    <lineage>
        <taxon>Eukaryota</taxon>
        <taxon>Metazoa</taxon>
        <taxon>Ecdysozoa</taxon>
        <taxon>Nematoda</taxon>
        <taxon>Chromadorea</taxon>
        <taxon>Rhabditida</taxon>
        <taxon>Rhabditina</taxon>
        <taxon>Rhabditomorpha</taxon>
        <taxon>Strongyloidea</taxon>
        <taxon>Ancylostomatidae</taxon>
        <taxon>Ancylostomatinae</taxon>
        <taxon>Ancylostoma</taxon>
    </lineage>
</organism>
<name>A0A0D6M901_9BILA</name>
<evidence type="ECO:0000313" key="1">
    <source>
        <dbReference type="EMBL" id="EPB80644.1"/>
    </source>
</evidence>